<reference evidence="1" key="1">
    <citation type="submission" date="2021-12" db="EMBL/GenBank/DDBJ databases">
        <title>Convergent genome expansion in fungi linked to evolution of root-endophyte symbiosis.</title>
        <authorList>
            <consortium name="DOE Joint Genome Institute"/>
            <person name="Ke Y.-H."/>
            <person name="Bonito G."/>
            <person name="Liao H.-L."/>
            <person name="Looney B."/>
            <person name="Rojas-Flechas A."/>
            <person name="Nash J."/>
            <person name="Hameed K."/>
            <person name="Schadt C."/>
            <person name="Martin F."/>
            <person name="Crous P.W."/>
            <person name="Miettinen O."/>
            <person name="Magnuson J.K."/>
            <person name="Labbe J."/>
            <person name="Jacobson D."/>
            <person name="Doktycz M.J."/>
            <person name="Veneault-Fourrey C."/>
            <person name="Kuo A."/>
            <person name="Mondo S."/>
            <person name="Calhoun S."/>
            <person name="Riley R."/>
            <person name="Ohm R."/>
            <person name="LaButti K."/>
            <person name="Andreopoulos B."/>
            <person name="Pangilinan J."/>
            <person name="Nolan M."/>
            <person name="Tritt A."/>
            <person name="Clum A."/>
            <person name="Lipzen A."/>
            <person name="Daum C."/>
            <person name="Barry K."/>
            <person name="Grigoriev I.V."/>
            <person name="Vilgalys R."/>
        </authorList>
    </citation>
    <scope>NUCLEOTIDE SEQUENCE</scope>
    <source>
        <strain evidence="1">PMI_201</strain>
    </source>
</reference>
<proteinExistence type="predicted"/>
<dbReference type="AlphaFoldDB" id="A0AAD4KK65"/>
<dbReference type="PANTHER" id="PTHR28110">
    <property type="entry name" value="TRANSMEMBRANE PROTEIN"/>
    <property type="match status" value="1"/>
</dbReference>
<dbReference type="GeneID" id="70247086"/>
<dbReference type="GO" id="GO:0005737">
    <property type="term" value="C:cytoplasm"/>
    <property type="evidence" value="ECO:0007669"/>
    <property type="project" value="TreeGrafter"/>
</dbReference>
<evidence type="ECO:0000313" key="1">
    <source>
        <dbReference type="EMBL" id="KAH8694185.1"/>
    </source>
</evidence>
<keyword evidence="2" id="KW-1185">Reference proteome</keyword>
<sequence>MPNLNHLIVVCCHAIYQGGPTRGFDESEWLTAPFQKGETPTFINHIKAGVREFEASDGTGLLVFSGGATKRDKTSLTEGESYLNLARENNYFRPSNSVAINERDILAERHATDSYQNILFSLLLWRRHTQLAYPQRLTIVTHAFKKCRFLELHLPAIGITAGVFMRDGDGEVRVRFVGIDPPEHVTPRRELEQGEMERGVGLWRTDEHGNGLVLGAKRKGRGWSEGEERAVLEGERDEVVRELVRWRGEGVFPGMERLPWVKLGFGSV</sequence>
<dbReference type="PANTHER" id="PTHR28110:SF1">
    <property type="entry name" value="TRANSMEMBRANE PROTEIN"/>
    <property type="match status" value="1"/>
</dbReference>
<evidence type="ECO:0000313" key="2">
    <source>
        <dbReference type="Proteomes" id="UP001201262"/>
    </source>
</evidence>
<accession>A0AAD4KK65</accession>
<gene>
    <name evidence="1" type="ORF">BGW36DRAFT_384515</name>
</gene>
<organism evidence="1 2">
    <name type="scientific">Talaromyces proteolyticus</name>
    <dbReference type="NCBI Taxonomy" id="1131652"/>
    <lineage>
        <taxon>Eukaryota</taxon>
        <taxon>Fungi</taxon>
        <taxon>Dikarya</taxon>
        <taxon>Ascomycota</taxon>
        <taxon>Pezizomycotina</taxon>
        <taxon>Eurotiomycetes</taxon>
        <taxon>Eurotiomycetidae</taxon>
        <taxon>Eurotiales</taxon>
        <taxon>Trichocomaceae</taxon>
        <taxon>Talaromyces</taxon>
        <taxon>Talaromyces sect. Bacilispori</taxon>
    </lineage>
</organism>
<comment type="caution">
    <text evidence="1">The sequence shown here is derived from an EMBL/GenBank/DDBJ whole genome shotgun (WGS) entry which is preliminary data.</text>
</comment>
<dbReference type="InterPro" id="IPR055323">
    <property type="entry name" value="C57A10.07/YOR238W"/>
</dbReference>
<dbReference type="Proteomes" id="UP001201262">
    <property type="component" value="Unassembled WGS sequence"/>
</dbReference>
<protein>
    <submittedName>
        <fullName evidence="1">DUF218 domain protein</fullName>
    </submittedName>
</protein>
<dbReference type="RefSeq" id="XP_046069855.1">
    <property type="nucleotide sequence ID" value="XM_046216799.1"/>
</dbReference>
<dbReference type="EMBL" id="JAJTJA010000009">
    <property type="protein sequence ID" value="KAH8694185.1"/>
    <property type="molecule type" value="Genomic_DNA"/>
</dbReference>
<name>A0AAD4KK65_9EURO</name>